<dbReference type="Gene3D" id="3.40.50.720">
    <property type="entry name" value="NAD(P)-binding Rossmann-like Domain"/>
    <property type="match status" value="1"/>
</dbReference>
<dbReference type="EMBL" id="QLMA01000009">
    <property type="protein sequence ID" value="RAJ75653.1"/>
    <property type="molecule type" value="Genomic_DNA"/>
</dbReference>
<dbReference type="SUPFAM" id="SSF51735">
    <property type="entry name" value="NAD(P)-binding Rossmann-fold domains"/>
    <property type="match status" value="1"/>
</dbReference>
<dbReference type="PANTHER" id="PTHR42879:SF2">
    <property type="entry name" value="3-OXOACYL-[ACYL-CARRIER-PROTEIN] REDUCTASE FABG"/>
    <property type="match status" value="1"/>
</dbReference>
<dbReference type="AlphaFoldDB" id="A0A327VP95"/>
<comment type="similarity">
    <text evidence="1">Belongs to the short-chain dehydrogenases/reductases (SDR) family.</text>
</comment>
<name>A0A327VP95_9BACT</name>
<accession>A0A327VP95</accession>
<evidence type="ECO:0000313" key="3">
    <source>
        <dbReference type="Proteomes" id="UP000249819"/>
    </source>
</evidence>
<dbReference type="PRINTS" id="PR00081">
    <property type="entry name" value="GDHRDH"/>
</dbReference>
<comment type="caution">
    <text evidence="2">The sequence shown here is derived from an EMBL/GenBank/DDBJ whole genome shotgun (WGS) entry which is preliminary data.</text>
</comment>
<dbReference type="Proteomes" id="UP000249819">
    <property type="component" value="Unassembled WGS sequence"/>
</dbReference>
<sequence length="250" mass="27128">MNLHLSGKKAVVTGASQGLGRAITKELALEGVEVLAVAREEAALQEMKEEVIRAGGIAPQLLSQDFTAADGPQKIADAAFDRLKQVDILVNNAGRSQALDVIGSDEAWEASLTLDFTQHRRLTQLILPHFMERKEGVILNLASTYELRSVNASAVAKASLIVWAKQLASQLAPYGIRVNSIQPGIIDSAQIRRLFPGEERKKFAEREIPMGDFGKPEDIANMATFLVSPRAAYVTGTVAVVDGGMRRYAF</sequence>
<proteinExistence type="inferred from homology"/>
<dbReference type="OrthoDB" id="9804774at2"/>
<dbReference type="PANTHER" id="PTHR42879">
    <property type="entry name" value="3-OXOACYL-(ACYL-CARRIER-PROTEIN) REDUCTASE"/>
    <property type="match status" value="1"/>
</dbReference>
<reference evidence="2 3" key="1">
    <citation type="submission" date="2018-06" db="EMBL/GenBank/DDBJ databases">
        <title>Genomic Encyclopedia of Archaeal and Bacterial Type Strains, Phase II (KMG-II): from individual species to whole genera.</title>
        <authorList>
            <person name="Goeker M."/>
        </authorList>
    </citation>
    <scope>NUCLEOTIDE SEQUENCE [LARGE SCALE GENOMIC DNA]</scope>
    <source>
        <strain evidence="2 3">DSM 29821</strain>
    </source>
</reference>
<dbReference type="InterPro" id="IPR036291">
    <property type="entry name" value="NAD(P)-bd_dom_sf"/>
</dbReference>
<dbReference type="Pfam" id="PF13561">
    <property type="entry name" value="adh_short_C2"/>
    <property type="match status" value="1"/>
</dbReference>
<dbReference type="PRINTS" id="PR00080">
    <property type="entry name" value="SDRFAMILY"/>
</dbReference>
<evidence type="ECO:0000313" key="2">
    <source>
        <dbReference type="EMBL" id="RAJ75653.1"/>
    </source>
</evidence>
<dbReference type="InterPro" id="IPR002347">
    <property type="entry name" value="SDR_fam"/>
</dbReference>
<evidence type="ECO:0000256" key="1">
    <source>
        <dbReference type="ARBA" id="ARBA00006484"/>
    </source>
</evidence>
<keyword evidence="3" id="KW-1185">Reference proteome</keyword>
<dbReference type="RefSeq" id="WP_111594805.1">
    <property type="nucleotide sequence ID" value="NZ_QLMA01000009.1"/>
</dbReference>
<dbReference type="InterPro" id="IPR050259">
    <property type="entry name" value="SDR"/>
</dbReference>
<organism evidence="2 3">
    <name type="scientific">Chitinophaga dinghuensis</name>
    <dbReference type="NCBI Taxonomy" id="1539050"/>
    <lineage>
        <taxon>Bacteria</taxon>
        <taxon>Pseudomonadati</taxon>
        <taxon>Bacteroidota</taxon>
        <taxon>Chitinophagia</taxon>
        <taxon>Chitinophagales</taxon>
        <taxon>Chitinophagaceae</taxon>
        <taxon>Chitinophaga</taxon>
    </lineage>
</organism>
<protein>
    <submittedName>
        <fullName evidence="2">3-oxoacyl-[acyl-carrier protein] reductase</fullName>
    </submittedName>
</protein>
<gene>
    <name evidence="2" type="ORF">CLV59_109267</name>
</gene>
<dbReference type="FunFam" id="3.40.50.720:FF:000084">
    <property type="entry name" value="Short-chain dehydrogenase reductase"/>
    <property type="match status" value="1"/>
</dbReference>